<protein>
    <submittedName>
        <fullName evidence="2">Uncharacterized protein</fullName>
    </submittedName>
</protein>
<comment type="caution">
    <text evidence="2">The sequence shown here is derived from an EMBL/GenBank/DDBJ whole genome shotgun (WGS) entry which is preliminary data.</text>
</comment>
<feature type="region of interest" description="Disordered" evidence="1">
    <location>
        <begin position="50"/>
        <end position="69"/>
    </location>
</feature>
<keyword evidence="3" id="KW-1185">Reference proteome</keyword>
<feature type="compositionally biased region" description="Basic and acidic residues" evidence="1">
    <location>
        <begin position="14"/>
        <end position="25"/>
    </location>
</feature>
<evidence type="ECO:0000256" key="1">
    <source>
        <dbReference type="SAM" id="MobiDB-lite"/>
    </source>
</evidence>
<accession>A0ABP1QQZ9</accession>
<dbReference type="Proteomes" id="UP001642540">
    <property type="component" value="Unassembled WGS sequence"/>
</dbReference>
<reference evidence="2 3" key="1">
    <citation type="submission" date="2024-08" db="EMBL/GenBank/DDBJ databases">
        <authorList>
            <person name="Cucini C."/>
            <person name="Frati F."/>
        </authorList>
    </citation>
    <scope>NUCLEOTIDE SEQUENCE [LARGE SCALE GENOMIC DNA]</scope>
</reference>
<proteinExistence type="predicted"/>
<organism evidence="2 3">
    <name type="scientific">Orchesella dallaii</name>
    <dbReference type="NCBI Taxonomy" id="48710"/>
    <lineage>
        <taxon>Eukaryota</taxon>
        <taxon>Metazoa</taxon>
        <taxon>Ecdysozoa</taxon>
        <taxon>Arthropoda</taxon>
        <taxon>Hexapoda</taxon>
        <taxon>Collembola</taxon>
        <taxon>Entomobryomorpha</taxon>
        <taxon>Entomobryoidea</taxon>
        <taxon>Orchesellidae</taxon>
        <taxon>Orchesellinae</taxon>
        <taxon>Orchesella</taxon>
    </lineage>
</organism>
<name>A0ABP1QQZ9_9HEXA</name>
<dbReference type="EMBL" id="CAXLJM020000043">
    <property type="protein sequence ID" value="CAL8110139.1"/>
    <property type="molecule type" value="Genomic_DNA"/>
</dbReference>
<feature type="region of interest" description="Disordered" evidence="1">
    <location>
        <begin position="1"/>
        <end position="38"/>
    </location>
</feature>
<evidence type="ECO:0000313" key="2">
    <source>
        <dbReference type="EMBL" id="CAL8110139.1"/>
    </source>
</evidence>
<evidence type="ECO:0000313" key="3">
    <source>
        <dbReference type="Proteomes" id="UP001642540"/>
    </source>
</evidence>
<sequence length="458" mass="51435">MDKSGIVGSMGYDDNVKRKSIENKSKNHRKSSIPYADRTPAVRYISAIEKRKSSLAGPHDPSKRDPNRPILKKQVSTLHDGNENASITDSADANDELENCRCKTELIMELMTKAERLARGSMDILSFPPAGNVAEVLSRFHGCMTICVCTIHAFSTSKEYSEYKNKGSEQLSKIMNNSVELHKEAEKLSSTSNKFLTKVKQRISEWEAILKKNSEFYQVESKKLDYPIYSRKSMPESATVFEHFVDEENRYPVEGFCGMSRTPSDGVIHLHCEDYESTKLCDDLDFVKCEADKQIGIISIITSHGKDLVECSNNCLNNGLISLQRQEIDNAYTWVQTRLSKINYEGNYDPLCALELKNVCAEVAARKSELLNVAEQISSHVKWVVNFTGTFLRFTKQSLYGAGLLSCCKSSCTQDKLLQIIGPVATVNLQIFLPLSDTIAENVFQLQRLQSSKVTTEA</sequence>
<gene>
    <name evidence="2" type="ORF">ODALV1_LOCUS14011</name>
</gene>